<protein>
    <submittedName>
        <fullName evidence="1">Uncharacterized protein</fullName>
    </submittedName>
</protein>
<evidence type="ECO:0000313" key="2">
    <source>
        <dbReference type="Proteomes" id="UP001366503"/>
    </source>
</evidence>
<dbReference type="RefSeq" id="WP_337093790.1">
    <property type="nucleotide sequence ID" value="NZ_JAPYKO010000009.1"/>
</dbReference>
<evidence type="ECO:0000313" key="1">
    <source>
        <dbReference type="EMBL" id="MEI9403400.1"/>
    </source>
</evidence>
<sequence length="64" mass="7478">MPANINPLHAAAIWQCNALAEESRGLHDKFTASRKGCRPQFAFHRRFRQMCRDMPFSVPFVTEW</sequence>
<comment type="caution">
    <text evidence="1">The sequence shown here is derived from an EMBL/GenBank/DDBJ whole genome shotgun (WGS) entry which is preliminary data.</text>
</comment>
<accession>A0ABU8KCH0</accession>
<gene>
    <name evidence="1" type="ORF">O7A05_14665</name>
</gene>
<name>A0ABU8KCH0_9HYPH</name>
<dbReference type="Proteomes" id="UP001366503">
    <property type="component" value="Unassembled WGS sequence"/>
</dbReference>
<keyword evidence="2" id="KW-1185">Reference proteome</keyword>
<proteinExistence type="predicted"/>
<organism evidence="1 2">
    <name type="scientific">Mesorhizobium argentiipisi</name>
    <dbReference type="NCBI Taxonomy" id="3015175"/>
    <lineage>
        <taxon>Bacteria</taxon>
        <taxon>Pseudomonadati</taxon>
        <taxon>Pseudomonadota</taxon>
        <taxon>Alphaproteobacteria</taxon>
        <taxon>Hyphomicrobiales</taxon>
        <taxon>Phyllobacteriaceae</taxon>
        <taxon>Mesorhizobium</taxon>
    </lineage>
</organism>
<reference evidence="1 2" key="1">
    <citation type="submission" date="2022-12" db="EMBL/GenBank/DDBJ databases">
        <authorList>
            <person name="Muema E."/>
        </authorList>
    </citation>
    <scope>NUCLEOTIDE SEQUENCE [LARGE SCALE GENOMIC DNA]</scope>
    <source>
        <strain evidence="2">1330</strain>
    </source>
</reference>
<dbReference type="EMBL" id="JAPYKO010000009">
    <property type="protein sequence ID" value="MEI9403400.1"/>
    <property type="molecule type" value="Genomic_DNA"/>
</dbReference>